<comment type="caution">
    <text evidence="1">The sequence shown here is derived from an EMBL/GenBank/DDBJ whole genome shotgun (WGS) entry which is preliminary data.</text>
</comment>
<accession>T1CA38</accession>
<dbReference type="InterPro" id="IPR027417">
    <property type="entry name" value="P-loop_NTPase"/>
</dbReference>
<sequence length="142" mass="15903">MRKRLELITGLVNDPKVLFLDEPTLGLDVQTREKMWEYIKNIRDTMGVTVILTTHYLEEADKLSDRICIIDHGKIISMGTPTELKSSLKGDVIIIETKGITSLNILGGFEGALETPKINGSEIRILVSDADTELPLLMNYMN</sequence>
<dbReference type="PANTHER" id="PTHR43582:SF2">
    <property type="entry name" value="LINEARMYCIN RESISTANCE ATP-BINDING PROTEIN LNRL"/>
    <property type="match status" value="1"/>
</dbReference>
<gene>
    <name evidence="1" type="ORF">B1A_01923</name>
</gene>
<dbReference type="AlphaFoldDB" id="T1CA38"/>
<evidence type="ECO:0000313" key="1">
    <source>
        <dbReference type="EMBL" id="EQD79082.1"/>
    </source>
</evidence>
<dbReference type="SUPFAM" id="SSF52540">
    <property type="entry name" value="P-loop containing nucleoside triphosphate hydrolases"/>
    <property type="match status" value="1"/>
</dbReference>
<dbReference type="PANTHER" id="PTHR43582">
    <property type="entry name" value="LINEARMYCIN RESISTANCE ATP-BINDING PROTEIN LNRL"/>
    <property type="match status" value="1"/>
</dbReference>
<feature type="non-terminal residue" evidence="1">
    <location>
        <position position="142"/>
    </location>
</feature>
<reference evidence="1" key="2">
    <citation type="journal article" date="2014" name="ISME J.">
        <title>Microbial stratification in low pH oxic and suboxic macroscopic growths along an acid mine drainage.</title>
        <authorList>
            <person name="Mendez-Garcia C."/>
            <person name="Mesa V."/>
            <person name="Sprenger R.R."/>
            <person name="Richter M."/>
            <person name="Diez M.S."/>
            <person name="Solano J."/>
            <person name="Bargiela R."/>
            <person name="Golyshina O.V."/>
            <person name="Manteca A."/>
            <person name="Ramos J.L."/>
            <person name="Gallego J.R."/>
            <person name="Llorente I."/>
            <person name="Martins Dos Santos V.A."/>
            <person name="Jensen O.N."/>
            <person name="Pelaez A.I."/>
            <person name="Sanchez J."/>
            <person name="Ferrer M."/>
        </authorList>
    </citation>
    <scope>NUCLEOTIDE SEQUENCE</scope>
</reference>
<dbReference type="EMBL" id="AUZX01001444">
    <property type="protein sequence ID" value="EQD79082.1"/>
    <property type="molecule type" value="Genomic_DNA"/>
</dbReference>
<reference evidence="1" key="1">
    <citation type="submission" date="2013-08" db="EMBL/GenBank/DDBJ databases">
        <authorList>
            <person name="Mendez C."/>
            <person name="Richter M."/>
            <person name="Ferrer M."/>
            <person name="Sanchez J."/>
        </authorList>
    </citation>
    <scope>NUCLEOTIDE SEQUENCE</scope>
</reference>
<protein>
    <submittedName>
        <fullName evidence="1">Daunorubicin resistance ABC transporter ATPase subunit</fullName>
    </submittedName>
</protein>
<proteinExistence type="predicted"/>
<organism evidence="1">
    <name type="scientific">mine drainage metagenome</name>
    <dbReference type="NCBI Taxonomy" id="410659"/>
    <lineage>
        <taxon>unclassified sequences</taxon>
        <taxon>metagenomes</taxon>
        <taxon>ecological metagenomes</taxon>
    </lineage>
</organism>
<name>T1CA38_9ZZZZ</name>
<dbReference type="Gene3D" id="3.40.50.300">
    <property type="entry name" value="P-loop containing nucleotide triphosphate hydrolases"/>
    <property type="match status" value="1"/>
</dbReference>